<accession>A0ABR1DZH1</accession>
<protein>
    <submittedName>
        <fullName evidence="1">Uncharacterized protein</fullName>
    </submittedName>
</protein>
<dbReference type="Proteomes" id="UP001303046">
    <property type="component" value="Unassembled WGS sequence"/>
</dbReference>
<evidence type="ECO:0000313" key="2">
    <source>
        <dbReference type="Proteomes" id="UP001303046"/>
    </source>
</evidence>
<gene>
    <name evidence="1" type="primary">Necator_chrV.g19077</name>
    <name evidence="1" type="ORF">RB195_014285</name>
</gene>
<comment type="caution">
    <text evidence="1">The sequence shown here is derived from an EMBL/GenBank/DDBJ whole genome shotgun (WGS) entry which is preliminary data.</text>
</comment>
<dbReference type="EMBL" id="JAVFWL010000005">
    <property type="protein sequence ID" value="KAK6755799.1"/>
    <property type="molecule type" value="Genomic_DNA"/>
</dbReference>
<reference evidence="1 2" key="1">
    <citation type="submission" date="2023-08" db="EMBL/GenBank/DDBJ databases">
        <title>A Necator americanus chromosomal reference genome.</title>
        <authorList>
            <person name="Ilik V."/>
            <person name="Petrzelkova K.J."/>
            <person name="Pardy F."/>
            <person name="Fuh T."/>
            <person name="Niatou-Singa F.S."/>
            <person name="Gouil Q."/>
            <person name="Baker L."/>
            <person name="Ritchie M.E."/>
            <person name="Jex A.R."/>
            <person name="Gazzola D."/>
            <person name="Li H."/>
            <person name="Toshio Fujiwara R."/>
            <person name="Zhan B."/>
            <person name="Aroian R.V."/>
            <person name="Pafco B."/>
            <person name="Schwarz E.M."/>
        </authorList>
    </citation>
    <scope>NUCLEOTIDE SEQUENCE [LARGE SCALE GENOMIC DNA]</scope>
    <source>
        <strain evidence="1 2">Aroian</strain>
        <tissue evidence="1">Whole animal</tissue>
    </source>
</reference>
<sequence length="84" mass="9974">MEVTALLLVIYSTKPVRVEQEMSERENYEILHMKERRASCNVVGQAMKSIEEIRDKNGLAVRQQLQQRFANHDRWSATEGRWRK</sequence>
<keyword evidence="2" id="KW-1185">Reference proteome</keyword>
<organism evidence="1 2">
    <name type="scientific">Necator americanus</name>
    <name type="common">Human hookworm</name>
    <dbReference type="NCBI Taxonomy" id="51031"/>
    <lineage>
        <taxon>Eukaryota</taxon>
        <taxon>Metazoa</taxon>
        <taxon>Ecdysozoa</taxon>
        <taxon>Nematoda</taxon>
        <taxon>Chromadorea</taxon>
        <taxon>Rhabditida</taxon>
        <taxon>Rhabditina</taxon>
        <taxon>Rhabditomorpha</taxon>
        <taxon>Strongyloidea</taxon>
        <taxon>Ancylostomatidae</taxon>
        <taxon>Bunostominae</taxon>
        <taxon>Necator</taxon>
    </lineage>
</organism>
<name>A0ABR1DZH1_NECAM</name>
<evidence type="ECO:0000313" key="1">
    <source>
        <dbReference type="EMBL" id="KAK6755799.1"/>
    </source>
</evidence>
<proteinExistence type="predicted"/>